<dbReference type="GO" id="GO:0003682">
    <property type="term" value="F:chromatin binding"/>
    <property type="evidence" value="ECO:0007669"/>
    <property type="project" value="TreeGrafter"/>
</dbReference>
<dbReference type="InterPro" id="IPR006311">
    <property type="entry name" value="TAT_signal"/>
</dbReference>
<feature type="region of interest" description="Disordered" evidence="1">
    <location>
        <begin position="315"/>
        <end position="334"/>
    </location>
</feature>
<dbReference type="EMBL" id="PVTL01000001">
    <property type="protein sequence ID" value="PRY70595.1"/>
    <property type="molecule type" value="Genomic_DNA"/>
</dbReference>
<sequence length="501" mass="51109">MSFTRRSFLLGAGSGLSLLVLTACTDGTPTPRPTTTGSANPSPSPVPRPAALERSAWSADPFARGTHSFVPAGGSPASRLALAAPVLDRVFFAGEATSADRPATVLGAQRSGARAAGEVSAAAELGERVAVIGAGVAGAETARLLNLYGFDVVMLEAQDRVGGRIHTIASDDWPVPPQLGAWTFTEPADAEILAHLERLDVQTAPVGTAEYRSAASVPAGDATVPDNSPDVVTENTVGATAVATALDWASRQTADPSLQRALDDSGATDTAAGQSLGDLDGTQLLGQQLAVIAATSGAAASDLSSWYGVRAPSAESADSADSADPAESPASSDGQVAVVGDLAQLVETALESVETFLSTPIVGIAYSDDGVSLRLGTGESLSVDRVVVTVPLGVLQNDVIEFDPLLPFTHRGAIADLGFGTVNSVWLRFDEPFWTTEAAVWNVVGTDTEISTWYNLQAITGEPVLVGVVGGAAAVRLEGLNDDELVDAALASLAPFAATAP</sequence>
<reference evidence="4 5" key="1">
    <citation type="submission" date="2018-03" db="EMBL/GenBank/DDBJ databases">
        <title>Genomic Encyclopedia of Type Strains, Phase III (KMG-III): the genomes of soil and plant-associated and newly described type strains.</title>
        <authorList>
            <person name="Whitman W."/>
        </authorList>
    </citation>
    <scope>NUCLEOTIDE SEQUENCE [LARGE SCALE GENOMIC DNA]</scope>
    <source>
        <strain evidence="4 5">CGMCC 1.12484</strain>
    </source>
</reference>
<evidence type="ECO:0000313" key="4">
    <source>
        <dbReference type="EMBL" id="PRY70595.1"/>
    </source>
</evidence>
<feature type="signal peptide" evidence="2">
    <location>
        <begin position="1"/>
        <end position="25"/>
    </location>
</feature>
<dbReference type="InterPro" id="IPR036188">
    <property type="entry name" value="FAD/NAD-bd_sf"/>
</dbReference>
<name>A0A2T0VKE4_9MICO</name>
<evidence type="ECO:0000313" key="5">
    <source>
        <dbReference type="Proteomes" id="UP000237983"/>
    </source>
</evidence>
<dbReference type="Gene3D" id="3.90.660.10">
    <property type="match status" value="1"/>
</dbReference>
<dbReference type="InterPro" id="IPR002937">
    <property type="entry name" value="Amino_oxidase"/>
</dbReference>
<feature type="region of interest" description="Disordered" evidence="1">
    <location>
        <begin position="27"/>
        <end position="50"/>
    </location>
</feature>
<dbReference type="PANTHER" id="PTHR10742">
    <property type="entry name" value="FLAVIN MONOAMINE OXIDASE"/>
    <property type="match status" value="1"/>
</dbReference>
<keyword evidence="2" id="KW-0732">Signal</keyword>
<dbReference type="PROSITE" id="PS51257">
    <property type="entry name" value="PROKAR_LIPOPROTEIN"/>
    <property type="match status" value="1"/>
</dbReference>
<organism evidence="4 5">
    <name type="scientific">Glaciihabitans tibetensis</name>
    <dbReference type="NCBI Taxonomy" id="1266600"/>
    <lineage>
        <taxon>Bacteria</taxon>
        <taxon>Bacillati</taxon>
        <taxon>Actinomycetota</taxon>
        <taxon>Actinomycetes</taxon>
        <taxon>Micrococcales</taxon>
        <taxon>Microbacteriaceae</taxon>
        <taxon>Glaciihabitans</taxon>
    </lineage>
</organism>
<evidence type="ECO:0000256" key="1">
    <source>
        <dbReference type="SAM" id="MobiDB-lite"/>
    </source>
</evidence>
<dbReference type="Gene3D" id="3.50.50.60">
    <property type="entry name" value="FAD/NAD(P)-binding domain"/>
    <property type="match status" value="2"/>
</dbReference>
<gene>
    <name evidence="4" type="ORF">B0I08_101732</name>
</gene>
<dbReference type="SUPFAM" id="SSF54373">
    <property type="entry name" value="FAD-linked reductases, C-terminal domain"/>
    <property type="match status" value="1"/>
</dbReference>
<dbReference type="OrthoDB" id="337830at2"/>
<dbReference type="Pfam" id="PF01593">
    <property type="entry name" value="Amino_oxidase"/>
    <property type="match status" value="2"/>
</dbReference>
<dbReference type="SUPFAM" id="SSF51905">
    <property type="entry name" value="FAD/NAD(P)-binding domain"/>
    <property type="match status" value="2"/>
</dbReference>
<accession>A0A2T0VKE4</accession>
<dbReference type="GO" id="GO:0016491">
    <property type="term" value="F:oxidoreductase activity"/>
    <property type="evidence" value="ECO:0007669"/>
    <property type="project" value="UniProtKB-KW"/>
</dbReference>
<proteinExistence type="predicted"/>
<feature type="chain" id="PRO_5015555850" evidence="2">
    <location>
        <begin position="26"/>
        <end position="501"/>
    </location>
</feature>
<dbReference type="InterPro" id="IPR050281">
    <property type="entry name" value="Flavin_monoamine_oxidase"/>
</dbReference>
<dbReference type="GO" id="GO:0050660">
    <property type="term" value="F:flavin adenine dinucleotide binding"/>
    <property type="evidence" value="ECO:0007669"/>
    <property type="project" value="TreeGrafter"/>
</dbReference>
<dbReference type="PROSITE" id="PS51318">
    <property type="entry name" value="TAT"/>
    <property type="match status" value="1"/>
</dbReference>
<evidence type="ECO:0000259" key="3">
    <source>
        <dbReference type="Pfam" id="PF01593"/>
    </source>
</evidence>
<feature type="domain" description="Amine oxidase" evidence="3">
    <location>
        <begin position="46"/>
        <end position="119"/>
    </location>
</feature>
<feature type="region of interest" description="Disordered" evidence="1">
    <location>
        <begin position="212"/>
        <end position="231"/>
    </location>
</feature>
<dbReference type="GO" id="GO:0006338">
    <property type="term" value="P:chromatin remodeling"/>
    <property type="evidence" value="ECO:0007669"/>
    <property type="project" value="TreeGrafter"/>
</dbReference>
<dbReference type="PANTHER" id="PTHR10742:SF410">
    <property type="entry name" value="LYSINE-SPECIFIC HISTONE DEMETHYLASE 2"/>
    <property type="match status" value="1"/>
</dbReference>
<comment type="caution">
    <text evidence="4">The sequence shown here is derived from an EMBL/GenBank/DDBJ whole genome shotgun (WGS) entry which is preliminary data.</text>
</comment>
<dbReference type="AlphaFoldDB" id="A0A2T0VKE4"/>
<dbReference type="Proteomes" id="UP000237983">
    <property type="component" value="Unassembled WGS sequence"/>
</dbReference>
<protein>
    <submittedName>
        <fullName evidence="4">Monoamine oxidase</fullName>
    </submittedName>
</protein>
<feature type="domain" description="Amine oxidase" evidence="3">
    <location>
        <begin position="141"/>
        <end position="495"/>
    </location>
</feature>
<dbReference type="RefSeq" id="WP_106209821.1">
    <property type="nucleotide sequence ID" value="NZ_PVTL01000001.1"/>
</dbReference>
<feature type="compositionally biased region" description="Low complexity" evidence="1">
    <location>
        <begin position="315"/>
        <end position="333"/>
    </location>
</feature>
<evidence type="ECO:0000256" key="2">
    <source>
        <dbReference type="SAM" id="SignalP"/>
    </source>
</evidence>
<keyword evidence="5" id="KW-1185">Reference proteome</keyword>